<keyword evidence="10" id="KW-1185">Reference proteome</keyword>
<feature type="region of interest" description="Disordered" evidence="6">
    <location>
        <begin position="629"/>
        <end position="660"/>
    </location>
</feature>
<dbReference type="Pfam" id="PF00691">
    <property type="entry name" value="OmpA"/>
    <property type="match status" value="1"/>
</dbReference>
<organism evidence="9 10">
    <name type="scientific">Pontibacter qinzhouensis</name>
    <dbReference type="NCBI Taxonomy" id="2603253"/>
    <lineage>
        <taxon>Bacteria</taxon>
        <taxon>Pseudomonadati</taxon>
        <taxon>Bacteroidota</taxon>
        <taxon>Cytophagia</taxon>
        <taxon>Cytophagales</taxon>
        <taxon>Hymenobacteraceae</taxon>
        <taxon>Pontibacter</taxon>
    </lineage>
</organism>
<comment type="subcellular location">
    <subcellularLocation>
        <location evidence="1">Cell outer membrane</location>
    </subcellularLocation>
</comment>
<protein>
    <submittedName>
        <fullName evidence="9">OmpA family protein</fullName>
    </submittedName>
</protein>
<name>A0A5C8KCR8_9BACT</name>
<keyword evidence="4" id="KW-0802">TPR repeat</keyword>
<evidence type="ECO:0000259" key="8">
    <source>
        <dbReference type="PROSITE" id="PS51123"/>
    </source>
</evidence>
<dbReference type="InterPro" id="IPR036737">
    <property type="entry name" value="OmpA-like_sf"/>
</dbReference>
<dbReference type="Proteomes" id="UP000321926">
    <property type="component" value="Unassembled WGS sequence"/>
</dbReference>
<feature type="chain" id="PRO_5023130608" evidence="7">
    <location>
        <begin position="22"/>
        <end position="660"/>
    </location>
</feature>
<keyword evidence="2 5" id="KW-0472">Membrane</keyword>
<dbReference type="PROSITE" id="PS51123">
    <property type="entry name" value="OMPA_2"/>
    <property type="match status" value="1"/>
</dbReference>
<dbReference type="InterPro" id="IPR019734">
    <property type="entry name" value="TPR_rpt"/>
</dbReference>
<dbReference type="Gene3D" id="3.30.1330.60">
    <property type="entry name" value="OmpA-like domain"/>
    <property type="match status" value="1"/>
</dbReference>
<evidence type="ECO:0000256" key="4">
    <source>
        <dbReference type="PROSITE-ProRule" id="PRU00339"/>
    </source>
</evidence>
<feature type="domain" description="OmpA-like" evidence="8">
    <location>
        <begin position="534"/>
        <end position="652"/>
    </location>
</feature>
<dbReference type="Gene3D" id="1.25.40.10">
    <property type="entry name" value="Tetratricopeptide repeat domain"/>
    <property type="match status" value="1"/>
</dbReference>
<dbReference type="RefSeq" id="WP_147920324.1">
    <property type="nucleotide sequence ID" value="NZ_VRTY01000008.1"/>
</dbReference>
<dbReference type="InterPro" id="IPR011990">
    <property type="entry name" value="TPR-like_helical_dom_sf"/>
</dbReference>
<dbReference type="InterPro" id="IPR011659">
    <property type="entry name" value="WD40"/>
</dbReference>
<dbReference type="Gene3D" id="2.120.10.30">
    <property type="entry name" value="TolB, C-terminal domain"/>
    <property type="match status" value="1"/>
</dbReference>
<dbReference type="SUPFAM" id="SSF82171">
    <property type="entry name" value="DPP6 N-terminal domain-like"/>
    <property type="match status" value="1"/>
</dbReference>
<dbReference type="PANTHER" id="PTHR30329:SF21">
    <property type="entry name" value="LIPOPROTEIN YIAD-RELATED"/>
    <property type="match status" value="1"/>
</dbReference>
<accession>A0A5C8KCR8</accession>
<evidence type="ECO:0000256" key="7">
    <source>
        <dbReference type="SAM" id="SignalP"/>
    </source>
</evidence>
<comment type="caution">
    <text evidence="9">The sequence shown here is derived from an EMBL/GenBank/DDBJ whole genome shotgun (WGS) entry which is preliminary data.</text>
</comment>
<feature type="signal peptide" evidence="7">
    <location>
        <begin position="1"/>
        <end position="21"/>
    </location>
</feature>
<dbReference type="InterPro" id="IPR006690">
    <property type="entry name" value="OMPA-like_CS"/>
</dbReference>
<dbReference type="PROSITE" id="PS01068">
    <property type="entry name" value="OMPA_1"/>
    <property type="match status" value="1"/>
</dbReference>
<dbReference type="InterPro" id="IPR011042">
    <property type="entry name" value="6-blade_b-propeller_TolB-like"/>
</dbReference>
<dbReference type="EMBL" id="VRTY01000008">
    <property type="protein sequence ID" value="TXK51549.1"/>
    <property type="molecule type" value="Genomic_DNA"/>
</dbReference>
<dbReference type="Pfam" id="PF07676">
    <property type="entry name" value="PD40"/>
    <property type="match status" value="2"/>
</dbReference>
<evidence type="ECO:0000256" key="6">
    <source>
        <dbReference type="SAM" id="MobiDB-lite"/>
    </source>
</evidence>
<dbReference type="PROSITE" id="PS50005">
    <property type="entry name" value="TPR"/>
    <property type="match status" value="1"/>
</dbReference>
<evidence type="ECO:0000313" key="10">
    <source>
        <dbReference type="Proteomes" id="UP000321926"/>
    </source>
</evidence>
<keyword evidence="7" id="KW-0732">Signal</keyword>
<evidence type="ECO:0000256" key="1">
    <source>
        <dbReference type="ARBA" id="ARBA00004442"/>
    </source>
</evidence>
<keyword evidence="3" id="KW-0998">Cell outer membrane</keyword>
<dbReference type="InterPro" id="IPR050330">
    <property type="entry name" value="Bact_OuterMem_StrucFunc"/>
</dbReference>
<dbReference type="AlphaFoldDB" id="A0A5C8KCR8"/>
<proteinExistence type="predicted"/>
<evidence type="ECO:0000256" key="5">
    <source>
        <dbReference type="PROSITE-ProRule" id="PRU00473"/>
    </source>
</evidence>
<dbReference type="GO" id="GO:0009279">
    <property type="term" value="C:cell outer membrane"/>
    <property type="evidence" value="ECO:0007669"/>
    <property type="project" value="UniProtKB-SubCell"/>
</dbReference>
<evidence type="ECO:0000256" key="3">
    <source>
        <dbReference type="ARBA" id="ARBA00023237"/>
    </source>
</evidence>
<dbReference type="PANTHER" id="PTHR30329">
    <property type="entry name" value="STATOR ELEMENT OF FLAGELLAR MOTOR COMPLEX"/>
    <property type="match status" value="1"/>
</dbReference>
<dbReference type="OrthoDB" id="1488841at2"/>
<dbReference type="PRINTS" id="PR01021">
    <property type="entry name" value="OMPADOMAIN"/>
</dbReference>
<dbReference type="InterPro" id="IPR006664">
    <property type="entry name" value="OMP_bac"/>
</dbReference>
<evidence type="ECO:0000313" key="9">
    <source>
        <dbReference type="EMBL" id="TXK51549.1"/>
    </source>
</evidence>
<dbReference type="SUPFAM" id="SSF103088">
    <property type="entry name" value="OmpA-like"/>
    <property type="match status" value="1"/>
</dbReference>
<dbReference type="CDD" id="cd07185">
    <property type="entry name" value="OmpA_C-like"/>
    <property type="match status" value="1"/>
</dbReference>
<sequence>MKFNSLFGFFLSFFLLPFLSAGQYQHVPLDSAQTKVHKNTPSVGFQLQFSNINVISYYNDRKALATIQKLEKRKQYKQVLPLLEKYVKNFAIENFYKDTHLLWRLGQLYERQGQKEKAVAMFRLVLKHHRSDARRVQSYYDSLEQNTKDFYVPLDYYYELVEYRKKITTFKPPKGVYLNMGNAINSAYEDYGPALSKDNELLIFTSKRNIQGIHGKSNEDLFYSRQVNGHWQDAKAFGKPLNSIYNEGSACLTRDGKTMYFARCEAPDGLGNCDIYSAILQPDGTWGQIKNLGANVNSYAWDSQPSLSTTEDTLYFASDRLGGFGLSDIYFTYKRKSGDWAPAKNMGPVINTRESEVSPFFHPLYQVLYFSSRGQLFNFGDFDIYKTYKVKGKWQEPMNIGPLVNGKGSEYYFTIDTDSKNLYYARSEADNIENLDLFSFPLPMEAHPLAVTKVEGTLVDSVTQKPLSGVISVIDLENGIEISSKYIRPDGSFEFNLIDHSRYMIIIQSPDFFTIERELSLQNDTSLQVMTTLIDYNIPLVFENIEFDPMESDIKKEMEPILDEVAFFLIDHPTYMLEISGHTDGAGNADFNQELSQDRANAIRRYIEQKVNLQEGRIIAIGYGSSKPLREEKTDEDKRINRRVEFRVEKPDRPKPGAGR</sequence>
<evidence type="ECO:0000256" key="2">
    <source>
        <dbReference type="ARBA" id="ARBA00023136"/>
    </source>
</evidence>
<dbReference type="InterPro" id="IPR006665">
    <property type="entry name" value="OmpA-like"/>
</dbReference>
<gene>
    <name evidence="9" type="ORF">FVR03_03195</name>
</gene>
<feature type="repeat" description="TPR" evidence="4">
    <location>
        <begin position="99"/>
        <end position="132"/>
    </location>
</feature>
<reference evidence="9 10" key="1">
    <citation type="submission" date="2019-08" db="EMBL/GenBank/DDBJ databases">
        <authorList>
            <person name="Shi S."/>
        </authorList>
    </citation>
    <scope>NUCLEOTIDE SEQUENCE [LARGE SCALE GENOMIC DNA]</scope>
    <source>
        <strain evidence="9 10">GY10130</strain>
    </source>
</reference>
<dbReference type="SUPFAM" id="SSF48452">
    <property type="entry name" value="TPR-like"/>
    <property type="match status" value="1"/>
</dbReference>